<accession>A0AAD7BPJ9</accession>
<protein>
    <submittedName>
        <fullName evidence="2">Uncharacterized protein</fullName>
    </submittedName>
</protein>
<feature type="chain" id="PRO_5042271336" evidence="1">
    <location>
        <begin position="19"/>
        <end position="274"/>
    </location>
</feature>
<dbReference type="EMBL" id="JARKIF010000011">
    <property type="protein sequence ID" value="KAJ7626953.1"/>
    <property type="molecule type" value="Genomic_DNA"/>
</dbReference>
<feature type="signal peptide" evidence="1">
    <location>
        <begin position="1"/>
        <end position="18"/>
    </location>
</feature>
<comment type="caution">
    <text evidence="2">The sequence shown here is derived from an EMBL/GenBank/DDBJ whole genome shotgun (WGS) entry which is preliminary data.</text>
</comment>
<evidence type="ECO:0000313" key="2">
    <source>
        <dbReference type="EMBL" id="KAJ7626953.1"/>
    </source>
</evidence>
<sequence>MRLSWLYALGLAVFSTHAADITRTLKLGFNVNANKRSSELSARAPQTLEGAVTNAERLARGLPLLKPRRRSSFPRQSTPSSVPPVEVTCNIQIDAVDPDAGPTVFYDVRQSQNDADALVVSFSYTPGSTSHVSMPLWDNYPYFAAIITADSDSNDLGSTSKNYAYLGKSLYEVPQAEGRRQPQIRTGTPRRSVALEPRPPCGATILARCTGALTPTWINTDGQPVPAYVMYDSWNMAFFISGRSSIGAEPEFTYPPVPVTFTCVTPVPIVIDTE</sequence>
<keyword evidence="1" id="KW-0732">Signal</keyword>
<dbReference type="Proteomes" id="UP001221142">
    <property type="component" value="Unassembled WGS sequence"/>
</dbReference>
<proteinExistence type="predicted"/>
<keyword evidence="3" id="KW-1185">Reference proteome</keyword>
<gene>
    <name evidence="2" type="ORF">FB45DRAFT_1029330</name>
</gene>
<evidence type="ECO:0000256" key="1">
    <source>
        <dbReference type="SAM" id="SignalP"/>
    </source>
</evidence>
<evidence type="ECO:0000313" key="3">
    <source>
        <dbReference type="Proteomes" id="UP001221142"/>
    </source>
</evidence>
<organism evidence="2 3">
    <name type="scientific">Roridomyces roridus</name>
    <dbReference type="NCBI Taxonomy" id="1738132"/>
    <lineage>
        <taxon>Eukaryota</taxon>
        <taxon>Fungi</taxon>
        <taxon>Dikarya</taxon>
        <taxon>Basidiomycota</taxon>
        <taxon>Agaricomycotina</taxon>
        <taxon>Agaricomycetes</taxon>
        <taxon>Agaricomycetidae</taxon>
        <taxon>Agaricales</taxon>
        <taxon>Marasmiineae</taxon>
        <taxon>Mycenaceae</taxon>
        <taxon>Roridomyces</taxon>
    </lineage>
</organism>
<name>A0AAD7BPJ9_9AGAR</name>
<reference evidence="2" key="1">
    <citation type="submission" date="2023-03" db="EMBL/GenBank/DDBJ databases">
        <title>Massive genome expansion in bonnet fungi (Mycena s.s.) driven by repeated elements and novel gene families across ecological guilds.</title>
        <authorList>
            <consortium name="Lawrence Berkeley National Laboratory"/>
            <person name="Harder C.B."/>
            <person name="Miyauchi S."/>
            <person name="Viragh M."/>
            <person name="Kuo A."/>
            <person name="Thoen E."/>
            <person name="Andreopoulos B."/>
            <person name="Lu D."/>
            <person name="Skrede I."/>
            <person name="Drula E."/>
            <person name="Henrissat B."/>
            <person name="Morin E."/>
            <person name="Kohler A."/>
            <person name="Barry K."/>
            <person name="LaButti K."/>
            <person name="Morin E."/>
            <person name="Salamov A."/>
            <person name="Lipzen A."/>
            <person name="Mereny Z."/>
            <person name="Hegedus B."/>
            <person name="Baldrian P."/>
            <person name="Stursova M."/>
            <person name="Weitz H."/>
            <person name="Taylor A."/>
            <person name="Grigoriev I.V."/>
            <person name="Nagy L.G."/>
            <person name="Martin F."/>
            <person name="Kauserud H."/>
        </authorList>
    </citation>
    <scope>NUCLEOTIDE SEQUENCE</scope>
    <source>
        <strain evidence="2">9284</strain>
    </source>
</reference>
<dbReference type="AlphaFoldDB" id="A0AAD7BPJ9"/>